<sequence>MHLNGFDTTIHLVDTKDKLDEYKVELDGTRKISAHVCSVDEAAFGITVARAHEERRDIHFDLTFDGRVVPGLWLFKKHEPYKSINKLFVGRDSCRNMLFSKVGDAASSDNTPAASQLGTIVVRLYAAEVLGKKRRTWYGSEHNTPQVDDKALKERKKSDGLPLSHHINRRLSCEPFATFRFVYASGGILEACEIVPSAIDKVPASQAGDLTRELELQATNDELKRQLALMQQRLHRLKRERPAGSADDADVIDLTLDDDDDGNDTGGTGIQLSDDSGIQEVDGKSNSTVGSTATAKRRRGPKRSVKREVSVQSGESGRTAADDAEEGPRRSKRQRTAG</sequence>
<reference evidence="3 4" key="1">
    <citation type="journal article" date="2013" name="Plant Cell">
        <title>The transition from a phytopathogenic smut ancestor to an anamorphic biocontrol agent deciphered by comparative whole-genome analysis.</title>
        <authorList>
            <person name="Lefebvre F."/>
            <person name="Joly D.L."/>
            <person name="Labbe C."/>
            <person name="Teichmann B."/>
            <person name="Linning R."/>
            <person name="Belzile F."/>
            <person name="Bakkeren G."/>
            <person name="Belanger R.R."/>
        </authorList>
    </citation>
    <scope>NUCLEOTIDE SEQUENCE [LARGE SCALE GENOMIC DNA]</scope>
    <source>
        <strain evidence="3 4">PF-1</strain>
    </source>
</reference>
<feature type="compositionally biased region" description="Acidic residues" evidence="1">
    <location>
        <begin position="247"/>
        <end position="263"/>
    </location>
</feature>
<name>A0A061H0Q4_9BASI</name>
<feature type="compositionally biased region" description="Polar residues" evidence="1">
    <location>
        <begin position="284"/>
        <end position="294"/>
    </location>
</feature>
<gene>
    <name evidence="3" type="ORF">PFL1_06712</name>
</gene>
<evidence type="ECO:0000313" key="4">
    <source>
        <dbReference type="Proteomes" id="UP000053664"/>
    </source>
</evidence>
<organism evidence="3 4">
    <name type="scientific">Pseudozyma flocculosa PF-1</name>
    <dbReference type="NCBI Taxonomy" id="1277687"/>
    <lineage>
        <taxon>Eukaryota</taxon>
        <taxon>Fungi</taxon>
        <taxon>Dikarya</taxon>
        <taxon>Basidiomycota</taxon>
        <taxon>Ustilaginomycotina</taxon>
        <taxon>Ustilaginomycetes</taxon>
        <taxon>Ustilaginales</taxon>
        <taxon>Ustilaginaceae</taxon>
        <taxon>Pseudozyma</taxon>
    </lineage>
</organism>
<feature type="domain" description="DUF7918" evidence="2">
    <location>
        <begin position="17"/>
        <end position="196"/>
    </location>
</feature>
<accession>A0A061H0Q4</accession>
<dbReference type="RefSeq" id="XP_007882449.1">
    <property type="nucleotide sequence ID" value="XM_007884258.1"/>
</dbReference>
<dbReference type="Pfam" id="PF25534">
    <property type="entry name" value="DUF7918"/>
    <property type="match status" value="1"/>
</dbReference>
<dbReference type="PANTHER" id="PTHR36223:SF1">
    <property type="entry name" value="TRANSCRIPTION ELONGATION FACTOR EAF N-TERMINAL DOMAIN-CONTAINING PROTEIN"/>
    <property type="match status" value="1"/>
</dbReference>
<dbReference type="KEGG" id="pfp:PFL1_06712"/>
<dbReference type="HOGENOM" id="CLU_821659_0_0_1"/>
<dbReference type="GeneID" id="19320783"/>
<feature type="compositionally biased region" description="Basic residues" evidence="1">
    <location>
        <begin position="295"/>
        <end position="305"/>
    </location>
</feature>
<proteinExistence type="predicted"/>
<dbReference type="Proteomes" id="UP000053664">
    <property type="component" value="Unassembled WGS sequence"/>
</dbReference>
<dbReference type="AlphaFoldDB" id="A0A061H0Q4"/>
<evidence type="ECO:0000313" key="3">
    <source>
        <dbReference type="EMBL" id="EPQ25718.1"/>
    </source>
</evidence>
<protein>
    <recommendedName>
        <fullName evidence="2">DUF7918 domain-containing protein</fullName>
    </recommendedName>
</protein>
<feature type="region of interest" description="Disordered" evidence="1">
    <location>
        <begin position="238"/>
        <end position="338"/>
    </location>
</feature>
<dbReference type="PANTHER" id="PTHR36223">
    <property type="entry name" value="BETA-LACTAMASE-TYPE TRANSPEPTIDASE FOLD DOMAIN CONTAINING PROTEIN"/>
    <property type="match status" value="1"/>
</dbReference>
<dbReference type="EMBL" id="KE361651">
    <property type="protein sequence ID" value="EPQ25718.1"/>
    <property type="molecule type" value="Genomic_DNA"/>
</dbReference>
<dbReference type="InterPro" id="IPR057678">
    <property type="entry name" value="DUF7918"/>
</dbReference>
<evidence type="ECO:0000256" key="1">
    <source>
        <dbReference type="SAM" id="MobiDB-lite"/>
    </source>
</evidence>
<evidence type="ECO:0000259" key="2">
    <source>
        <dbReference type="Pfam" id="PF25534"/>
    </source>
</evidence>